<name>A0A2Z6MVB4_TRISU</name>
<gene>
    <name evidence="2" type="ORF">TSUD_362640</name>
</gene>
<dbReference type="Proteomes" id="UP000242715">
    <property type="component" value="Unassembled WGS sequence"/>
</dbReference>
<dbReference type="OrthoDB" id="1743609at2759"/>
<evidence type="ECO:0000256" key="1">
    <source>
        <dbReference type="SAM" id="MobiDB-lite"/>
    </source>
</evidence>
<evidence type="ECO:0008006" key="4">
    <source>
        <dbReference type="Google" id="ProtNLM"/>
    </source>
</evidence>
<organism evidence="2 3">
    <name type="scientific">Trifolium subterraneum</name>
    <name type="common">Subterranean clover</name>
    <dbReference type="NCBI Taxonomy" id="3900"/>
    <lineage>
        <taxon>Eukaryota</taxon>
        <taxon>Viridiplantae</taxon>
        <taxon>Streptophyta</taxon>
        <taxon>Embryophyta</taxon>
        <taxon>Tracheophyta</taxon>
        <taxon>Spermatophyta</taxon>
        <taxon>Magnoliopsida</taxon>
        <taxon>eudicotyledons</taxon>
        <taxon>Gunneridae</taxon>
        <taxon>Pentapetalae</taxon>
        <taxon>rosids</taxon>
        <taxon>fabids</taxon>
        <taxon>Fabales</taxon>
        <taxon>Fabaceae</taxon>
        <taxon>Papilionoideae</taxon>
        <taxon>50 kb inversion clade</taxon>
        <taxon>NPAAA clade</taxon>
        <taxon>Hologalegina</taxon>
        <taxon>IRL clade</taxon>
        <taxon>Trifolieae</taxon>
        <taxon>Trifolium</taxon>
    </lineage>
</organism>
<dbReference type="PANTHER" id="PTHR36617">
    <property type="entry name" value="PROTEIN, PUTATIVE-RELATED"/>
    <property type="match status" value="1"/>
</dbReference>
<evidence type="ECO:0000313" key="3">
    <source>
        <dbReference type="Proteomes" id="UP000242715"/>
    </source>
</evidence>
<reference evidence="3" key="1">
    <citation type="journal article" date="2017" name="Front. Plant Sci.">
        <title>Climate Clever Clovers: New Paradigm to Reduce the Environmental Footprint of Ruminants by Breeding Low Methanogenic Forages Utilizing Haplotype Variation.</title>
        <authorList>
            <person name="Kaur P."/>
            <person name="Appels R."/>
            <person name="Bayer P.E."/>
            <person name="Keeble-Gagnere G."/>
            <person name="Wang J."/>
            <person name="Hirakawa H."/>
            <person name="Shirasawa K."/>
            <person name="Vercoe P."/>
            <person name="Stefanova K."/>
            <person name="Durmic Z."/>
            <person name="Nichols P."/>
            <person name="Revell C."/>
            <person name="Isobe S.N."/>
            <person name="Edwards D."/>
            <person name="Erskine W."/>
        </authorList>
    </citation>
    <scope>NUCLEOTIDE SEQUENCE [LARGE SCALE GENOMIC DNA]</scope>
    <source>
        <strain evidence="3">cv. Daliak</strain>
    </source>
</reference>
<dbReference type="AlphaFoldDB" id="A0A2Z6MVB4"/>
<sequence length="344" mass="39721">MSAQVWKKVRRIQREFLWGGTSRAKKINWVKWSLVCKSKEVGGLGVRDVRLVNINLLTKWRWRLLESEDGLWKDVIRSKYGDATTTSLFLGVEVIPWYASTWWRDICSMGINLNINLFAQQMVRKFGNGEMTSFWYSTWLGDMSLKDNYPRLFSISDRKETTVRNVLGGVEGTLDRNLSWRRRLFVLEEVRRDVLLAFINGVLLSVAADVWEWRPQQGSIFTVNSTHRFIVNMLSTNTTYSHNKGSQQEKTFCAGEWCCRICPAAVFFVMLRLKIQYISFYTVLTRQGYGLAKRIVATRKRAKSVAKWTISDHQRAARQLSPSDGRRSVGHASTNSPVKKCLLA</sequence>
<keyword evidence="3" id="KW-1185">Reference proteome</keyword>
<dbReference type="PANTHER" id="PTHR36617:SF15">
    <property type="entry name" value="REVERSE TRANSCRIPTASE ZINC-BINDING DOMAIN-CONTAINING PROTEIN"/>
    <property type="match status" value="1"/>
</dbReference>
<feature type="region of interest" description="Disordered" evidence="1">
    <location>
        <begin position="316"/>
        <end position="337"/>
    </location>
</feature>
<evidence type="ECO:0000313" key="2">
    <source>
        <dbReference type="EMBL" id="GAU36594.1"/>
    </source>
</evidence>
<dbReference type="EMBL" id="DF973634">
    <property type="protein sequence ID" value="GAU36594.1"/>
    <property type="molecule type" value="Genomic_DNA"/>
</dbReference>
<proteinExistence type="predicted"/>
<protein>
    <recommendedName>
        <fullName evidence="4">Reverse transcriptase zinc-binding domain-containing protein</fullName>
    </recommendedName>
</protein>
<accession>A0A2Z6MVB4</accession>